<dbReference type="InterPro" id="IPR021482">
    <property type="entry name" value="DUF3135"/>
</dbReference>
<proteinExistence type="predicted"/>
<accession>A0A7Y5APF0</accession>
<evidence type="ECO:0000256" key="1">
    <source>
        <dbReference type="SAM" id="Coils"/>
    </source>
</evidence>
<dbReference type="EMBL" id="JABSOD010000004">
    <property type="protein sequence ID" value="NRQ42067.1"/>
    <property type="molecule type" value="Genomic_DNA"/>
</dbReference>
<keyword evidence="3" id="KW-1185">Reference proteome</keyword>
<organism evidence="2 3">
    <name type="scientific">Rheinheimera lutimaris</name>
    <dbReference type="NCBI Taxonomy" id="2740584"/>
    <lineage>
        <taxon>Bacteria</taxon>
        <taxon>Pseudomonadati</taxon>
        <taxon>Pseudomonadota</taxon>
        <taxon>Gammaproteobacteria</taxon>
        <taxon>Chromatiales</taxon>
        <taxon>Chromatiaceae</taxon>
        <taxon>Rheinheimera</taxon>
    </lineage>
</organism>
<sequence length="101" mass="12178">MFELQEYNFTDFNQLIQLCKQYPEKAELLRQQLIERQSNDANRRSLLQYQFVTEQRLKLLTSAEAKQLFIQQQLAQNIKRLQICLTELEQRCKNVTNLVQK</sequence>
<dbReference type="AlphaFoldDB" id="A0A7Y5APF0"/>
<feature type="coiled-coil region" evidence="1">
    <location>
        <begin position="71"/>
        <end position="98"/>
    </location>
</feature>
<gene>
    <name evidence="2" type="ORF">HRH59_05720</name>
</gene>
<evidence type="ECO:0000313" key="3">
    <source>
        <dbReference type="Proteomes" id="UP000523161"/>
    </source>
</evidence>
<protein>
    <submittedName>
        <fullName evidence="2">DUF3135 domain-containing protein</fullName>
    </submittedName>
</protein>
<evidence type="ECO:0000313" key="2">
    <source>
        <dbReference type="EMBL" id="NRQ42067.1"/>
    </source>
</evidence>
<name>A0A7Y5APF0_9GAMM</name>
<reference evidence="2 3" key="1">
    <citation type="submission" date="2020-06" db="EMBL/GenBank/DDBJ databases">
        <title>Rheinheimera sp. nov., a marine bacterium isolated from coastal.</title>
        <authorList>
            <person name="Yu Q."/>
            <person name="Qi Y."/>
            <person name="Pu J."/>
        </authorList>
    </citation>
    <scope>NUCLEOTIDE SEQUENCE [LARGE SCALE GENOMIC DNA]</scope>
    <source>
        <strain evidence="2 3">YQF-2</strain>
    </source>
</reference>
<dbReference type="Proteomes" id="UP000523161">
    <property type="component" value="Unassembled WGS sequence"/>
</dbReference>
<comment type="caution">
    <text evidence="2">The sequence shown here is derived from an EMBL/GenBank/DDBJ whole genome shotgun (WGS) entry which is preliminary data.</text>
</comment>
<dbReference type="Pfam" id="PF11333">
    <property type="entry name" value="DUF3135"/>
    <property type="match status" value="1"/>
</dbReference>
<keyword evidence="1" id="KW-0175">Coiled coil</keyword>